<name>A0A5K7Z521_9BACT</name>
<reference evidence="1 2" key="1">
    <citation type="submission" date="2019-11" db="EMBL/GenBank/DDBJ databases">
        <title>Comparative genomics of hydrocarbon-degrading Desulfosarcina strains.</title>
        <authorList>
            <person name="Watanabe M."/>
            <person name="Kojima H."/>
            <person name="Fukui M."/>
        </authorList>
    </citation>
    <scope>NUCLEOTIDE SEQUENCE [LARGE SCALE GENOMIC DNA]</scope>
    <source>
        <strain evidence="1 2">PP31</strain>
    </source>
</reference>
<gene>
    <name evidence="1" type="ORF">DSCW_32170</name>
</gene>
<dbReference type="AlphaFoldDB" id="A0A5K7Z521"/>
<sequence length="318" mass="36043">MKQFTHAWLAFTAIKRLENASLTDNNRTIADDLIRWFKNNKDGVIRGAWYPDSVIKDNANSHVLKFTPAAAGDSRFKELPSTSLMRDYRTASGLYQQPYAIDPDDNLPDRCEALAHAVIDNLKIQFNEEKGSAVAATDNHIAQLLFMLSHYVSDAHMPLHCDSRSFSSGADIHGHIEKQWEKAVEERCRIDVLNQRFIYDAGGYPLYDPQLTAPDDGSVLSLVEAELDARPFRIGWAGDNNNVWDFITAVCQHSYLAAYALIPQGHDHTTVTTATYPHLNPAVTFEGWSVAVLADAVDSISRIWFRIWRRYLNWEMDQ</sequence>
<dbReference type="KEGG" id="dwd:DSCW_32170"/>
<dbReference type="RefSeq" id="WP_155304690.1">
    <property type="nucleotide sequence ID" value="NZ_AP021875.1"/>
</dbReference>
<evidence type="ECO:0000313" key="1">
    <source>
        <dbReference type="EMBL" id="BBO75800.1"/>
    </source>
</evidence>
<dbReference type="SUPFAM" id="SSF48537">
    <property type="entry name" value="Phospholipase C/P1 nuclease"/>
    <property type="match status" value="1"/>
</dbReference>
<dbReference type="InterPro" id="IPR008947">
    <property type="entry name" value="PLipase_C/P1_nuclease_dom_sf"/>
</dbReference>
<dbReference type="OrthoDB" id="267579at2"/>
<organism evidence="1 2">
    <name type="scientific">Desulfosarcina widdelii</name>
    <dbReference type="NCBI Taxonomy" id="947919"/>
    <lineage>
        <taxon>Bacteria</taxon>
        <taxon>Pseudomonadati</taxon>
        <taxon>Thermodesulfobacteriota</taxon>
        <taxon>Desulfobacteria</taxon>
        <taxon>Desulfobacterales</taxon>
        <taxon>Desulfosarcinaceae</taxon>
        <taxon>Desulfosarcina</taxon>
    </lineage>
</organism>
<proteinExistence type="predicted"/>
<dbReference type="GO" id="GO:0016788">
    <property type="term" value="F:hydrolase activity, acting on ester bonds"/>
    <property type="evidence" value="ECO:0007669"/>
    <property type="project" value="InterPro"/>
</dbReference>
<protein>
    <submittedName>
        <fullName evidence="1">Uncharacterized protein</fullName>
    </submittedName>
</protein>
<keyword evidence="2" id="KW-1185">Reference proteome</keyword>
<dbReference type="EMBL" id="AP021875">
    <property type="protein sequence ID" value="BBO75800.1"/>
    <property type="molecule type" value="Genomic_DNA"/>
</dbReference>
<dbReference type="Gene3D" id="1.10.575.10">
    <property type="entry name" value="P1 Nuclease"/>
    <property type="match status" value="1"/>
</dbReference>
<evidence type="ECO:0000313" key="2">
    <source>
        <dbReference type="Proteomes" id="UP000427769"/>
    </source>
</evidence>
<dbReference type="Proteomes" id="UP000427769">
    <property type="component" value="Chromosome"/>
</dbReference>
<accession>A0A5K7Z521</accession>